<keyword evidence="10" id="KW-1185">Reference proteome</keyword>
<evidence type="ECO:0000256" key="1">
    <source>
        <dbReference type="ARBA" id="ARBA00004651"/>
    </source>
</evidence>
<evidence type="ECO:0000313" key="9">
    <source>
        <dbReference type="EMBL" id="MZQ86476.1"/>
    </source>
</evidence>
<keyword evidence="5 7" id="KW-1133">Transmembrane helix</keyword>
<feature type="transmembrane region" description="Helical" evidence="7">
    <location>
        <begin position="183"/>
        <end position="205"/>
    </location>
</feature>
<evidence type="ECO:0000256" key="4">
    <source>
        <dbReference type="ARBA" id="ARBA00022692"/>
    </source>
</evidence>
<dbReference type="PANTHER" id="PTHR43744">
    <property type="entry name" value="ABC TRANSPORTER PERMEASE PROTEIN MG189-RELATED-RELATED"/>
    <property type="match status" value="1"/>
</dbReference>
<keyword evidence="3" id="KW-1003">Cell membrane</keyword>
<comment type="similarity">
    <text evidence="7">Belongs to the binding-protein-dependent transport system permease family.</text>
</comment>
<dbReference type="AlphaFoldDB" id="A0A6L8VA34"/>
<dbReference type="Pfam" id="PF00528">
    <property type="entry name" value="BPD_transp_1"/>
    <property type="match status" value="1"/>
</dbReference>
<dbReference type="PANTHER" id="PTHR43744:SF9">
    <property type="entry name" value="POLYGALACTURONAN_RHAMNOGALACTURONAN TRANSPORT SYSTEM PERMEASE PROTEIN YTCP"/>
    <property type="match status" value="1"/>
</dbReference>
<evidence type="ECO:0000256" key="2">
    <source>
        <dbReference type="ARBA" id="ARBA00022448"/>
    </source>
</evidence>
<feature type="domain" description="ABC transmembrane type-1" evidence="8">
    <location>
        <begin position="75"/>
        <end position="277"/>
    </location>
</feature>
<gene>
    <name evidence="9" type="ORF">GQF01_30675</name>
</gene>
<evidence type="ECO:0000256" key="3">
    <source>
        <dbReference type="ARBA" id="ARBA00022475"/>
    </source>
</evidence>
<proteinExistence type="inferred from homology"/>
<dbReference type="EMBL" id="WTUZ01000039">
    <property type="protein sequence ID" value="MZQ86476.1"/>
    <property type="molecule type" value="Genomic_DNA"/>
</dbReference>
<evidence type="ECO:0000259" key="8">
    <source>
        <dbReference type="PROSITE" id="PS50928"/>
    </source>
</evidence>
<comment type="caution">
    <text evidence="9">The sequence shown here is derived from an EMBL/GenBank/DDBJ whole genome shotgun (WGS) entry which is preliminary data.</text>
</comment>
<dbReference type="PROSITE" id="PS50928">
    <property type="entry name" value="ABC_TM1"/>
    <property type="match status" value="1"/>
</dbReference>
<dbReference type="CDD" id="cd06261">
    <property type="entry name" value="TM_PBP2"/>
    <property type="match status" value="1"/>
</dbReference>
<feature type="transmembrane region" description="Helical" evidence="7">
    <location>
        <begin position="74"/>
        <end position="98"/>
    </location>
</feature>
<dbReference type="InterPro" id="IPR000515">
    <property type="entry name" value="MetI-like"/>
</dbReference>
<feature type="transmembrane region" description="Helical" evidence="7">
    <location>
        <begin position="260"/>
        <end position="277"/>
    </location>
</feature>
<dbReference type="GO" id="GO:0055085">
    <property type="term" value="P:transmembrane transport"/>
    <property type="evidence" value="ECO:0007669"/>
    <property type="project" value="InterPro"/>
</dbReference>
<comment type="subcellular location">
    <subcellularLocation>
        <location evidence="1 7">Cell membrane</location>
        <topology evidence="1 7">Multi-pass membrane protein</topology>
    </subcellularLocation>
</comment>
<keyword evidence="2 7" id="KW-0813">Transport</keyword>
<feature type="transmembrane region" description="Helical" evidence="7">
    <location>
        <begin position="110"/>
        <end position="130"/>
    </location>
</feature>
<keyword evidence="4 7" id="KW-0812">Transmembrane</keyword>
<reference evidence="9 10" key="1">
    <citation type="submission" date="2019-12" db="EMBL/GenBank/DDBJ databases">
        <title>Paenibacillus sp. nov. sp. isolated from soil.</title>
        <authorList>
            <person name="Kim J."/>
            <person name="Jeong S.E."/>
            <person name="Jung H.S."/>
            <person name="Jeon C.O."/>
        </authorList>
    </citation>
    <scope>NUCLEOTIDE SEQUENCE [LARGE SCALE GENOMIC DNA]</scope>
    <source>
        <strain evidence="9 10">5J-6</strain>
    </source>
</reference>
<evidence type="ECO:0000256" key="7">
    <source>
        <dbReference type="RuleBase" id="RU363032"/>
    </source>
</evidence>
<dbReference type="GO" id="GO:0005886">
    <property type="term" value="C:plasma membrane"/>
    <property type="evidence" value="ECO:0007669"/>
    <property type="project" value="UniProtKB-SubCell"/>
</dbReference>
<protein>
    <submittedName>
        <fullName evidence="9">ABC transporter permease subunit</fullName>
    </submittedName>
</protein>
<dbReference type="RefSeq" id="WP_161410883.1">
    <property type="nucleotide sequence ID" value="NZ_WTUZ01000039.1"/>
</dbReference>
<dbReference type="InterPro" id="IPR035906">
    <property type="entry name" value="MetI-like_sf"/>
</dbReference>
<feature type="transmembrane region" description="Helical" evidence="7">
    <location>
        <begin position="20"/>
        <end position="39"/>
    </location>
</feature>
<organism evidence="9 10">
    <name type="scientific">Paenibacillus silvestris</name>
    <dbReference type="NCBI Taxonomy" id="2606219"/>
    <lineage>
        <taxon>Bacteria</taxon>
        <taxon>Bacillati</taxon>
        <taxon>Bacillota</taxon>
        <taxon>Bacilli</taxon>
        <taxon>Bacillales</taxon>
        <taxon>Paenibacillaceae</taxon>
        <taxon>Paenibacillus</taxon>
    </lineage>
</organism>
<dbReference type="SUPFAM" id="SSF161098">
    <property type="entry name" value="MetI-like"/>
    <property type="match status" value="1"/>
</dbReference>
<evidence type="ECO:0000313" key="10">
    <source>
        <dbReference type="Proteomes" id="UP000481087"/>
    </source>
</evidence>
<evidence type="ECO:0000256" key="5">
    <source>
        <dbReference type="ARBA" id="ARBA00022989"/>
    </source>
</evidence>
<accession>A0A6L8VA34</accession>
<feature type="transmembrane region" description="Helical" evidence="7">
    <location>
        <begin position="142"/>
        <end position="162"/>
    </location>
</feature>
<sequence>MIRNRGVGSRIFDSANYLSLFLVAIITFIPFYYVIVASLSPIKQVLTESIILWPEKFTLTSYHMILTTPSFVRALLFTIFITVVGTAINMLFTSTLGYSLSKKRFRARRAILMLIVFSMMFSGGLIPTYLVVKQLGMINSLWALMLPGAISAFNLIVLKNFFASIPQALEDSARMDGCSNFGIFMRIALPLSLPALASFTLFYAVGNWNQFFAAIMYMNNSRYWTLQVVLRQLVIIGDSTGYGQVIDDANKTAFPETLKYAAIVVATLPILMVYPFLQKYFVKGVLMGSVKE</sequence>
<dbReference type="Proteomes" id="UP000481087">
    <property type="component" value="Unassembled WGS sequence"/>
</dbReference>
<name>A0A6L8VA34_9BACL</name>
<keyword evidence="6 7" id="KW-0472">Membrane</keyword>
<dbReference type="Gene3D" id="1.10.3720.10">
    <property type="entry name" value="MetI-like"/>
    <property type="match status" value="1"/>
</dbReference>
<evidence type="ECO:0000256" key="6">
    <source>
        <dbReference type="ARBA" id="ARBA00023136"/>
    </source>
</evidence>